<dbReference type="PROSITE" id="PS50126">
    <property type="entry name" value="S1"/>
    <property type="match status" value="1"/>
</dbReference>
<comment type="similarity">
    <text evidence="2">Belongs to the SPT6 family.</text>
</comment>
<dbReference type="Gene3D" id="1.10.3500.10">
    <property type="entry name" value="Tex N-terminal region-like"/>
    <property type="match status" value="1"/>
</dbReference>
<feature type="region of interest" description="Disordered" evidence="6">
    <location>
        <begin position="135"/>
        <end position="157"/>
    </location>
</feature>
<dbReference type="InterPro" id="IPR036875">
    <property type="entry name" value="Znf_CCHC_sf"/>
</dbReference>
<dbReference type="InterPro" id="IPR036860">
    <property type="entry name" value="SH2_dom_sf"/>
</dbReference>
<feature type="domain" description="CCHC-type" evidence="8">
    <location>
        <begin position="1488"/>
        <end position="1503"/>
    </location>
</feature>
<dbReference type="SUPFAM" id="SSF47781">
    <property type="entry name" value="RuvA domain 2-like"/>
    <property type="match status" value="2"/>
</dbReference>
<comment type="caution">
    <text evidence="9">The sequence shown here is derived from an EMBL/GenBank/DDBJ whole genome shotgun (WGS) entry which is preliminary data.</text>
</comment>
<evidence type="ECO:0000256" key="3">
    <source>
        <dbReference type="ARBA" id="ARBA00023163"/>
    </source>
</evidence>
<dbReference type="SMART" id="SM00343">
    <property type="entry name" value="ZnF_C2HC"/>
    <property type="match status" value="15"/>
</dbReference>
<evidence type="ECO:0000313" key="9">
    <source>
        <dbReference type="EMBL" id="RHN65541.1"/>
    </source>
</evidence>
<dbReference type="GO" id="GO:0003676">
    <property type="term" value="F:nucleic acid binding"/>
    <property type="evidence" value="ECO:0007669"/>
    <property type="project" value="InterPro"/>
</dbReference>
<feature type="domain" description="CCHC-type" evidence="8">
    <location>
        <begin position="1459"/>
        <end position="1474"/>
    </location>
</feature>
<dbReference type="EMBL" id="PSQE01000003">
    <property type="protein sequence ID" value="RHN65541.1"/>
    <property type="molecule type" value="Genomic_DNA"/>
</dbReference>
<feature type="domain" description="CCHC-type" evidence="8">
    <location>
        <begin position="2053"/>
        <end position="2068"/>
    </location>
</feature>
<dbReference type="SUPFAM" id="SSF57756">
    <property type="entry name" value="Retrovirus zinc finger-like domains"/>
    <property type="match status" value="8"/>
</dbReference>
<dbReference type="GO" id="GO:0008270">
    <property type="term" value="F:zinc ion binding"/>
    <property type="evidence" value="ECO:0007669"/>
    <property type="project" value="UniProtKB-KW"/>
</dbReference>
<name>A0A396IL41_MEDTR</name>
<feature type="domain" description="CCHC-type" evidence="8">
    <location>
        <begin position="2161"/>
        <end position="2176"/>
    </location>
</feature>
<dbReference type="Pfam" id="PF22706">
    <property type="entry name" value="Tex_central_region"/>
    <property type="match status" value="1"/>
</dbReference>
<dbReference type="InterPro" id="IPR023323">
    <property type="entry name" value="Tex-like_dom_sf"/>
</dbReference>
<dbReference type="Gene3D" id="1.10.10.2740">
    <property type="entry name" value="Spt6, Death-like domain"/>
    <property type="match status" value="1"/>
</dbReference>
<feature type="region of interest" description="Disordered" evidence="6">
    <location>
        <begin position="253"/>
        <end position="273"/>
    </location>
</feature>
<dbReference type="InterPro" id="IPR035420">
    <property type="entry name" value="Spt6_SH2"/>
</dbReference>
<evidence type="ECO:0000259" key="7">
    <source>
        <dbReference type="PROSITE" id="PS50126"/>
    </source>
</evidence>
<dbReference type="GO" id="GO:0140673">
    <property type="term" value="P:transcription elongation-coupled chromatin remodeling"/>
    <property type="evidence" value="ECO:0007669"/>
    <property type="project" value="InterPro"/>
</dbReference>
<dbReference type="CDD" id="cd09918">
    <property type="entry name" value="SH2_Nterm_SPT6_like"/>
    <property type="match status" value="1"/>
</dbReference>
<dbReference type="Pfam" id="PF14633">
    <property type="entry name" value="SH2_2"/>
    <property type="match status" value="1"/>
</dbReference>
<evidence type="ECO:0000256" key="1">
    <source>
        <dbReference type="ARBA" id="ARBA00004123"/>
    </source>
</evidence>
<evidence type="ECO:0000256" key="2">
    <source>
        <dbReference type="ARBA" id="ARBA00009253"/>
    </source>
</evidence>
<dbReference type="InterPro" id="IPR035018">
    <property type="entry name" value="Spt6_SH2_C"/>
</dbReference>
<feature type="compositionally biased region" description="Basic and acidic residues" evidence="6">
    <location>
        <begin position="183"/>
        <end position="205"/>
    </location>
</feature>
<feature type="compositionally biased region" description="Gly residues" evidence="6">
    <location>
        <begin position="1872"/>
        <end position="1884"/>
    </location>
</feature>
<dbReference type="SUPFAM" id="SSF55550">
    <property type="entry name" value="SH2 domain"/>
    <property type="match status" value="1"/>
</dbReference>
<feature type="domain" description="CCHC-type" evidence="8">
    <location>
        <begin position="1661"/>
        <end position="1676"/>
    </location>
</feature>
<dbReference type="InterPro" id="IPR010994">
    <property type="entry name" value="RuvA_2-like"/>
</dbReference>
<dbReference type="Pfam" id="PF00098">
    <property type="entry name" value="zf-CCHC"/>
    <property type="match status" value="15"/>
</dbReference>
<dbReference type="Pfam" id="PF14635">
    <property type="entry name" value="HHH_7"/>
    <property type="match status" value="1"/>
</dbReference>
<dbReference type="FunFam" id="3.30.505.10:FF:000050">
    <property type="entry name" value="Transcription elongation factor spt6"/>
    <property type="match status" value="1"/>
</dbReference>
<feature type="region of interest" description="Disordered" evidence="6">
    <location>
        <begin position="1676"/>
        <end position="1975"/>
    </location>
</feature>
<dbReference type="Pfam" id="PF21710">
    <property type="entry name" value="Spt6_S1"/>
    <property type="match status" value="1"/>
</dbReference>
<feature type="compositionally biased region" description="Basic residues" evidence="6">
    <location>
        <begin position="148"/>
        <end position="157"/>
    </location>
</feature>
<dbReference type="Pfam" id="PF17674">
    <property type="entry name" value="HHH_9"/>
    <property type="match status" value="1"/>
</dbReference>
<dbReference type="Pfam" id="PF14639">
    <property type="entry name" value="YqgF"/>
    <property type="match status" value="1"/>
</dbReference>
<proteinExistence type="inferred from homology"/>
<dbReference type="InterPro" id="IPR001878">
    <property type="entry name" value="Znf_CCHC"/>
</dbReference>
<feature type="compositionally biased region" description="Gly residues" evidence="6">
    <location>
        <begin position="1811"/>
        <end position="1826"/>
    </location>
</feature>
<feature type="domain" description="CCHC-type" evidence="8">
    <location>
        <begin position="1517"/>
        <end position="1532"/>
    </location>
</feature>
<feature type="compositionally biased region" description="Gly residues" evidence="6">
    <location>
        <begin position="1444"/>
        <end position="1455"/>
    </location>
</feature>
<dbReference type="Gene3D" id="3.30.505.10">
    <property type="entry name" value="SH2 domain"/>
    <property type="match status" value="2"/>
</dbReference>
<organism evidence="9">
    <name type="scientific">Medicago truncatula</name>
    <name type="common">Barrel medic</name>
    <name type="synonym">Medicago tribuloides</name>
    <dbReference type="NCBI Taxonomy" id="3880"/>
    <lineage>
        <taxon>Eukaryota</taxon>
        <taxon>Viridiplantae</taxon>
        <taxon>Streptophyta</taxon>
        <taxon>Embryophyta</taxon>
        <taxon>Tracheophyta</taxon>
        <taxon>Spermatophyta</taxon>
        <taxon>Magnoliopsida</taxon>
        <taxon>eudicotyledons</taxon>
        <taxon>Gunneridae</taxon>
        <taxon>Pentapetalae</taxon>
        <taxon>rosids</taxon>
        <taxon>fabids</taxon>
        <taxon>Fabales</taxon>
        <taxon>Fabaceae</taxon>
        <taxon>Papilionoideae</taxon>
        <taxon>50 kb inversion clade</taxon>
        <taxon>NPAAA clade</taxon>
        <taxon>Hologalegina</taxon>
        <taxon>IRL clade</taxon>
        <taxon>Trifolieae</taxon>
        <taxon>Medicago</taxon>
    </lineage>
</organism>
<dbReference type="Gene3D" id="1.10.150.850">
    <property type="entry name" value="Spt6, helix-hairpin-helix domain"/>
    <property type="match status" value="1"/>
</dbReference>
<feature type="compositionally biased region" description="Gly residues" evidence="6">
    <location>
        <begin position="1678"/>
        <end position="1689"/>
    </location>
</feature>
<feature type="domain" description="CCHC-type" evidence="8">
    <location>
        <begin position="1605"/>
        <end position="1620"/>
    </location>
</feature>
<dbReference type="InterPro" id="IPR017072">
    <property type="entry name" value="TF_Spt6"/>
</dbReference>
<dbReference type="Gene3D" id="4.10.60.10">
    <property type="entry name" value="Zinc finger, CCHC-type"/>
    <property type="match status" value="13"/>
</dbReference>
<dbReference type="GO" id="GO:0005634">
    <property type="term" value="C:nucleus"/>
    <property type="evidence" value="ECO:0007669"/>
    <property type="project" value="UniProtKB-SubCell"/>
</dbReference>
<dbReference type="InterPro" id="IPR042066">
    <property type="entry name" value="Spt6_death-like"/>
</dbReference>
<feature type="compositionally biased region" description="Low complexity" evidence="6">
    <location>
        <begin position="1952"/>
        <end position="1965"/>
    </location>
</feature>
<accession>A0A396IL41</accession>
<dbReference type="InterPro" id="IPR041692">
    <property type="entry name" value="HHH_9"/>
</dbReference>
<dbReference type="SUPFAM" id="SSF158832">
    <property type="entry name" value="Tex N-terminal region-like"/>
    <property type="match status" value="1"/>
</dbReference>
<feature type="domain" description="S1 motif" evidence="7">
    <location>
        <begin position="1124"/>
        <end position="1194"/>
    </location>
</feature>
<dbReference type="Pfam" id="PF14632">
    <property type="entry name" value="SPT6_acidic"/>
    <property type="match status" value="1"/>
</dbReference>
<sequence>MPLVPSNKLDTNPNFFTQQHTSLYEYHQWHTPVSTSNTQGHDRTSISHLYNFTHSSLSHSHSSFLKITLISPKPFLQELGFFHFEQQWREFEKILNPKMMNKISRRKGKRKLASTVDDDDEDLDEFEVDGFLVDNAEDGGEEDSLMKTQKKKRRTRSSKNIVLDDDDLELIRENKRLNQGKMSDGKLKRLKKSGVDAEPMEHSSDEGSLFDDFSEEDDDMSDFIVDEEPVVYGKGDSLRQKKFKDLKHSSLLSKEAKQRSGKSGLHTVSGDPKNIHVAGEGNSVADTDLPERMQIIEDTVGSFPVDRMSIEEESSWILRQLVSNINPLFSEAKSCGLVDTVNREDIVRFLELHHIKKYDIPFIAMYRKEQCHSLLKDGKQDDLENTSMNDGEGNPKLNWHKILWIIKELDIKWLHLQKRKNMLQRYYNKHFEDECQMSFLAEESSFHKQIFDSITIMLEKAETEREIDDVDMKFNLYFPPADEFLSSGYKRPLMKTYYSDCRKAGLSSLARKIGNPEKFGSLVTLNEAEMVSEEDPEESPEEMASIYTCETFQTLEAVLKGARHMASLMLSCEIPFRKYVRSIFMDKALVSTRPTLKGNTAIDSFHEFAGFKWLKDKPLLKFEDSQWLLIQKAEEEELLKVEIKLPEDAVKELMTVCNDAYLKDSEGTSTQLWNEQRKLILQDTISNLLLPSMEKEARALLNAKAKNWSLMKYGMQFWNRVSVGPYQNNDNAAAKERGVVACCWGNGKPGTTFVMLDSKGELVDVMHAGSLTLRSQNINDQQRRKRDQNCVLKFLSIHRPKVIVLGAANSSCIRLKEDINEIISVMAEDNFQDAGQEMNGLPTVVLGDEGLPHLYEESEISTSQFPRQYGIVKRAVALGRYLLNPLAMVATLCGGNKEALSWKLDPLERFLSSDEKMEMIEWIMIDITNQVGIDINLGSRHDWLLAPLQFISGLGPTKAGMLLRELLGGTDVRNRKDLAKFGLKTKRVFCNAVGFLQVSCDDPNFVDTAGNVLDRTRIHPESYSLAEELARAVVTRHYADANDTQLNAIECIQNDPKLLESFDINEYADGLETETGECKKATLFDIRMELLHGFKDPRSPFQEPTQDDEFYMVTGEMGVALVEGERVQATVRRVLARQAFCELESGISGVLFKEDFSDDIGDMPLTEKLREGVVLKCKVKLIDKSRCQVNLTSKVSDLKSVGDQSFRDMDPYYCQGSIILPSLQESTDKKDLAEKSFLPRKISHPHFQNITADQAKEFLADKAVGEYIFHPSSRGLCYLTLSLKFFDAIYVHKDVVEGGKSHDMNRLVELGSTLKVGEEIFDNLDKVIELYLDPLVVHLKDLINFRKFKKGTKAEVDELLKHEKEEHPNRIPYGIGISYEHPGLFILSYIRSTKPHHEFIAIHPKGFKFRKHVFNNIEQVMGYFQNHINDVPQAKDQSKDYNDSGGGRGRGRGRGGGACHKCGESGHMARECTQEGGGGGGRGGGGSCYKCGESGHMARECTQEGGGGGGRGGGGSCYKCGESGHMARECTQEGGGGGGRGGGGSCYKCGESGHMARECTQEGGGGGRGGGGGGTCYKCGESGHMARDCTQEGGGGGGRGGGGSCYKCGESGHMARECTQEGGGGGRGGGGTCYKCGESGHMARECTQEGGGGGGRGGGACYKCGESGHMARECTQESGGGGWGGSGGRGRGRGRGRGSSYSSFSHDDNVDVNDGGGSGWGVTDGGSGWGGTGGKSWGGNNTNEESNTGKSGWGSGWGATGGKSWGGNSSNQESNTSKGGWGVTAASNGAPENEKAGWGASHGKNETPSGPSGGESGWGATGGKSWGGNSSNKESNTTEAGWGATTASNGGSGNENSGWGAAPGKNVTPSGGESGWGGTGGKSWGGNSTNQESNTEKGGWGVTAASNGGAGNENSGWGSANAKNATASGGESKWGETGSGSGWGGTGGKSWGGSSTNEESNITESGGSGYGGGGGRGGGRGGGGACYKCGESGHMARECTQEGGGGRGGGGRGGGRGGGACYKCGESGHMARECTQEGGGGGGRGGGRGGGACYKCGESGHMARECTQEGGGGGGWGGGGRGGGSGGGACYKCGESGHMARECTQEGGGGGGRGGGRGGGACYKCGESGHMARECTQEGGGGGGGGWGGGGRGGGSGGGACYKCGESGHMARDCTQEGGGGGGWGGGGRGGGSGGNCYKCGESGHFARECPASTA</sequence>
<reference evidence="9" key="1">
    <citation type="journal article" date="2018" name="Nat. Plants">
        <title>Whole-genome landscape of Medicago truncatula symbiotic genes.</title>
        <authorList>
            <person name="Pecrix Y."/>
            <person name="Gamas P."/>
            <person name="Carrere S."/>
        </authorList>
    </citation>
    <scope>NUCLEOTIDE SEQUENCE</scope>
    <source>
        <tissue evidence="9">Leaves</tissue>
    </source>
</reference>
<protein>
    <submittedName>
        <fullName evidence="9">Putative transcription factor interactor and regulator CCHC(Zn) family</fullName>
    </submittedName>
</protein>
<dbReference type="InterPro" id="IPR028231">
    <property type="entry name" value="Spt6_YqgF"/>
</dbReference>
<feature type="domain" description="CCHC-type" evidence="8">
    <location>
        <begin position="1633"/>
        <end position="1648"/>
    </location>
</feature>
<feature type="domain" description="CCHC-type" evidence="8">
    <location>
        <begin position="1546"/>
        <end position="1561"/>
    </location>
</feature>
<dbReference type="Gene3D" id="3.30.420.140">
    <property type="entry name" value="YqgF/RNase H-like domain"/>
    <property type="match status" value="1"/>
</dbReference>
<dbReference type="CDD" id="cd09928">
    <property type="entry name" value="SH2_Cterm_SPT6_like"/>
    <property type="match status" value="1"/>
</dbReference>
<evidence type="ECO:0000256" key="6">
    <source>
        <dbReference type="SAM" id="MobiDB-lite"/>
    </source>
</evidence>
<dbReference type="FunFam" id="1.10.10.2740:FF:000002">
    <property type="entry name" value="Transcription elongation factor Spt6"/>
    <property type="match status" value="1"/>
</dbReference>
<dbReference type="Gene3D" id="1.10.10.650">
    <property type="entry name" value="RuvA domain 2-like"/>
    <property type="match status" value="1"/>
</dbReference>
<keyword evidence="5" id="KW-0862">Zinc</keyword>
<dbReference type="InterPro" id="IPR032706">
    <property type="entry name" value="Spt6_HHH"/>
</dbReference>
<feature type="domain" description="CCHC-type" evidence="8">
    <location>
        <begin position="1576"/>
        <end position="1591"/>
    </location>
</feature>
<dbReference type="Gene3D" id="2.40.50.140">
    <property type="entry name" value="Nucleic acid-binding proteins"/>
    <property type="match status" value="1"/>
</dbReference>
<evidence type="ECO:0000259" key="8">
    <source>
        <dbReference type="PROSITE" id="PS50158"/>
    </source>
</evidence>
<dbReference type="InterPro" id="IPR035019">
    <property type="entry name" value="Spt6_SH2_N"/>
</dbReference>
<dbReference type="PANTHER" id="PTHR10145">
    <property type="entry name" value="TRANSCRIPTION ELONGATION FACTOR SPT6"/>
    <property type="match status" value="1"/>
</dbReference>
<feature type="region of interest" description="Disordered" evidence="6">
    <location>
        <begin position="179"/>
        <end position="212"/>
    </location>
</feature>
<dbReference type="InterPro" id="IPR003029">
    <property type="entry name" value="S1_domain"/>
</dbReference>
<dbReference type="InterPro" id="IPR055179">
    <property type="entry name" value="Tex-like_central_region"/>
</dbReference>
<feature type="domain" description="CCHC-type" evidence="8">
    <location>
        <begin position="2090"/>
        <end position="2105"/>
    </location>
</feature>
<dbReference type="SMART" id="SM00316">
    <property type="entry name" value="S1"/>
    <property type="match status" value="1"/>
</dbReference>
<comment type="subcellular location">
    <subcellularLocation>
        <location evidence="1">Nucleus</location>
    </subcellularLocation>
</comment>
<keyword evidence="3" id="KW-0804">Transcription</keyword>
<dbReference type="SUPFAM" id="SSF50249">
    <property type="entry name" value="Nucleic acid-binding proteins"/>
    <property type="match status" value="1"/>
</dbReference>
<keyword evidence="5" id="KW-0863">Zinc-finger</keyword>
<feature type="compositionally biased region" description="Gly residues" evidence="6">
    <location>
        <begin position="1714"/>
        <end position="1737"/>
    </location>
</feature>
<gene>
    <name evidence="9" type="ORF">MtrunA17_Chr3g0080991</name>
</gene>
<feature type="compositionally biased region" description="Gly residues" evidence="6">
    <location>
        <begin position="1966"/>
        <end position="1975"/>
    </location>
</feature>
<dbReference type="InterPro" id="IPR012337">
    <property type="entry name" value="RNaseH-like_sf"/>
</dbReference>
<feature type="compositionally biased region" description="Low complexity" evidence="6">
    <location>
        <begin position="1904"/>
        <end position="1922"/>
    </location>
</feature>
<evidence type="ECO:0000256" key="5">
    <source>
        <dbReference type="PROSITE-ProRule" id="PRU00047"/>
    </source>
</evidence>
<dbReference type="InterPro" id="IPR037027">
    <property type="entry name" value="YqgF/RNaseH-like_dom_sf"/>
</dbReference>
<dbReference type="InterPro" id="IPR028083">
    <property type="entry name" value="Spt6_acidic_N_dom"/>
</dbReference>
<keyword evidence="5" id="KW-0479">Metal-binding</keyword>
<feature type="compositionally biased region" description="Low complexity" evidence="6">
    <location>
        <begin position="1738"/>
        <end position="1750"/>
    </location>
</feature>
<dbReference type="PANTHER" id="PTHR10145:SF6">
    <property type="entry name" value="TRANSCRIPTION ELONGATION FACTOR SPT6"/>
    <property type="match status" value="1"/>
</dbReference>
<dbReference type="Gramene" id="rna13388">
    <property type="protein sequence ID" value="RHN65541.1"/>
    <property type="gene ID" value="gene13388"/>
</dbReference>
<dbReference type="PROSITE" id="PS50158">
    <property type="entry name" value="ZF_CCHC"/>
    <property type="match status" value="15"/>
</dbReference>
<dbReference type="SUPFAM" id="SSF53098">
    <property type="entry name" value="Ribonuclease H-like"/>
    <property type="match status" value="1"/>
</dbReference>
<keyword evidence="4" id="KW-0539">Nucleus</keyword>
<dbReference type="InterPro" id="IPR012340">
    <property type="entry name" value="NA-bd_OB-fold"/>
</dbReference>
<feature type="compositionally biased region" description="Gly residues" evidence="6">
    <location>
        <begin position="1751"/>
        <end position="1765"/>
    </location>
</feature>
<feature type="compositionally biased region" description="Gly residues" evidence="6">
    <location>
        <begin position="1937"/>
        <end position="1951"/>
    </location>
</feature>
<feature type="domain" description="CCHC-type" evidence="8">
    <location>
        <begin position="1986"/>
        <end position="2001"/>
    </location>
</feature>
<feature type="region of interest" description="Disordered" evidence="6">
    <location>
        <begin position="1432"/>
        <end position="1455"/>
    </location>
</feature>
<dbReference type="Proteomes" id="UP000265566">
    <property type="component" value="Chromosome 3"/>
</dbReference>
<evidence type="ECO:0000256" key="4">
    <source>
        <dbReference type="ARBA" id="ARBA00023242"/>
    </source>
</evidence>
<feature type="domain" description="CCHC-type" evidence="8">
    <location>
        <begin position="2021"/>
        <end position="2036"/>
    </location>
</feature>
<feature type="domain" description="CCHC-type" evidence="8">
    <location>
        <begin position="2197"/>
        <end position="2211"/>
    </location>
</feature>
<dbReference type="InterPro" id="IPR049540">
    <property type="entry name" value="Spt6-like_S1"/>
</dbReference>
<dbReference type="InterPro" id="IPR023319">
    <property type="entry name" value="Tex-like_HTH_dom_sf"/>
</dbReference>
<feature type="domain" description="CCHC-type" evidence="8">
    <location>
        <begin position="2122"/>
        <end position="2137"/>
    </location>
</feature>